<name>A0A699QNG7_TANCI</name>
<gene>
    <name evidence="1" type="ORF">Tci_845255</name>
</gene>
<dbReference type="AlphaFoldDB" id="A0A699QNG7"/>
<evidence type="ECO:0000313" key="1">
    <source>
        <dbReference type="EMBL" id="GFC73285.1"/>
    </source>
</evidence>
<protein>
    <submittedName>
        <fullName evidence="1">Zinc finger, CCHC-type</fullName>
    </submittedName>
</protein>
<sequence length="127" mass="14497">SSKLSIKDMRDADVIFVIRIKHESNVSTPLDTCEKLMPNKGPAVSQLEYSRMIGCLMYAMTCTRPDIAFLIGKLSSGKNKYHQTVDCYDIYSQSDYSSDGCEDNFREWRTGRGGLYEPTSTLYRAWQ</sequence>
<reference evidence="1" key="1">
    <citation type="journal article" date="2019" name="Sci. Rep.">
        <title>Draft genome of Tanacetum cinerariifolium, the natural source of mosquito coil.</title>
        <authorList>
            <person name="Yamashiro T."/>
            <person name="Shiraishi A."/>
            <person name="Satake H."/>
            <person name="Nakayama K."/>
        </authorList>
    </citation>
    <scope>NUCLEOTIDE SEQUENCE</scope>
</reference>
<feature type="non-terminal residue" evidence="1">
    <location>
        <position position="1"/>
    </location>
</feature>
<comment type="caution">
    <text evidence="1">The sequence shown here is derived from an EMBL/GenBank/DDBJ whole genome shotgun (WGS) entry which is preliminary data.</text>
</comment>
<dbReference type="EMBL" id="BKCJ011041783">
    <property type="protein sequence ID" value="GFC73285.1"/>
    <property type="molecule type" value="Genomic_DNA"/>
</dbReference>
<organism evidence="1">
    <name type="scientific">Tanacetum cinerariifolium</name>
    <name type="common">Dalmatian daisy</name>
    <name type="synonym">Chrysanthemum cinerariifolium</name>
    <dbReference type="NCBI Taxonomy" id="118510"/>
    <lineage>
        <taxon>Eukaryota</taxon>
        <taxon>Viridiplantae</taxon>
        <taxon>Streptophyta</taxon>
        <taxon>Embryophyta</taxon>
        <taxon>Tracheophyta</taxon>
        <taxon>Spermatophyta</taxon>
        <taxon>Magnoliopsida</taxon>
        <taxon>eudicotyledons</taxon>
        <taxon>Gunneridae</taxon>
        <taxon>Pentapetalae</taxon>
        <taxon>asterids</taxon>
        <taxon>campanulids</taxon>
        <taxon>Asterales</taxon>
        <taxon>Asteraceae</taxon>
        <taxon>Asteroideae</taxon>
        <taxon>Anthemideae</taxon>
        <taxon>Anthemidinae</taxon>
        <taxon>Tanacetum</taxon>
    </lineage>
</organism>
<proteinExistence type="predicted"/>
<accession>A0A699QNG7</accession>